<protein>
    <recommendedName>
        <fullName evidence="7">RING-type domain-containing protein</fullName>
    </recommendedName>
</protein>
<keyword evidence="6" id="KW-0812">Transmembrane</keyword>
<feature type="transmembrane region" description="Helical" evidence="6">
    <location>
        <begin position="198"/>
        <end position="217"/>
    </location>
</feature>
<dbReference type="AlphaFoldDB" id="A0AAD2D0C2"/>
<evidence type="ECO:0000313" key="9">
    <source>
        <dbReference type="Proteomes" id="UP001295684"/>
    </source>
</evidence>
<feature type="region of interest" description="Disordered" evidence="5">
    <location>
        <begin position="20"/>
        <end position="57"/>
    </location>
</feature>
<dbReference type="GO" id="GO:0061630">
    <property type="term" value="F:ubiquitin protein ligase activity"/>
    <property type="evidence" value="ECO:0007669"/>
    <property type="project" value="TreeGrafter"/>
</dbReference>
<dbReference type="PROSITE" id="PS50089">
    <property type="entry name" value="ZF_RING_2"/>
    <property type="match status" value="1"/>
</dbReference>
<evidence type="ECO:0000256" key="1">
    <source>
        <dbReference type="ARBA" id="ARBA00022723"/>
    </source>
</evidence>
<feature type="transmembrane region" description="Helical" evidence="6">
    <location>
        <begin position="112"/>
        <end position="135"/>
    </location>
</feature>
<keyword evidence="1" id="KW-0479">Metal-binding</keyword>
<dbReference type="Gene3D" id="3.30.40.10">
    <property type="entry name" value="Zinc/RING finger domain, C3HC4 (zinc finger)"/>
    <property type="match status" value="1"/>
</dbReference>
<keyword evidence="9" id="KW-1185">Reference proteome</keyword>
<sequence length="305" mass="36711">MENIRDPLLNQDRDRIILPIESDINPNREEDIDEESSDEYESEEEEEELEQEPSVQREPFYETLGRPEYYHIWAILGCASEALLNIVFLFLSIYSVSNLELKSNCDVRVQNILTTCGMFILFVRLNSVCHIMNFLWQFNMSGAYTPIALFFTEVVTSIALFILKFYWAKRERSCHQGVGYYLVLIYNSLFYFFVTRLAFFLCIPCFYVIVLCIQYIYNKRQQRRRTRKFRRLPTYKFKDYQEKFGEVSHKECWICLEEYQPDSEIYEFPCVSHHLYHKECISQWYQKSDRCPVDRSRYEGSHQDT</sequence>
<gene>
    <name evidence="8" type="ORF">ECRASSUSDP1_LOCUS17119</name>
</gene>
<reference evidence="8" key="1">
    <citation type="submission" date="2023-07" db="EMBL/GenBank/DDBJ databases">
        <authorList>
            <consortium name="AG Swart"/>
            <person name="Singh M."/>
            <person name="Singh A."/>
            <person name="Seah K."/>
            <person name="Emmerich C."/>
        </authorList>
    </citation>
    <scope>NUCLEOTIDE SEQUENCE</scope>
    <source>
        <strain evidence="8">DP1</strain>
    </source>
</reference>
<evidence type="ECO:0000259" key="7">
    <source>
        <dbReference type="PROSITE" id="PS50089"/>
    </source>
</evidence>
<keyword evidence="6" id="KW-0472">Membrane</keyword>
<keyword evidence="3" id="KW-0862">Zinc</keyword>
<feature type="domain" description="RING-type" evidence="7">
    <location>
        <begin position="252"/>
        <end position="295"/>
    </location>
</feature>
<evidence type="ECO:0000256" key="5">
    <source>
        <dbReference type="SAM" id="MobiDB-lite"/>
    </source>
</evidence>
<dbReference type="PANTHER" id="PTHR45931:SF3">
    <property type="entry name" value="RING ZINC FINGER-CONTAINING PROTEIN"/>
    <property type="match status" value="1"/>
</dbReference>
<dbReference type="EMBL" id="CAMPGE010017259">
    <property type="protein sequence ID" value="CAI2375755.1"/>
    <property type="molecule type" value="Genomic_DNA"/>
</dbReference>
<evidence type="ECO:0000256" key="6">
    <source>
        <dbReference type="SAM" id="Phobius"/>
    </source>
</evidence>
<keyword evidence="6" id="KW-1133">Transmembrane helix</keyword>
<evidence type="ECO:0000256" key="4">
    <source>
        <dbReference type="PROSITE-ProRule" id="PRU00175"/>
    </source>
</evidence>
<accession>A0AAD2D0C2</accession>
<feature type="transmembrane region" description="Helical" evidence="6">
    <location>
        <begin position="147"/>
        <end position="167"/>
    </location>
</feature>
<evidence type="ECO:0000313" key="8">
    <source>
        <dbReference type="EMBL" id="CAI2375755.1"/>
    </source>
</evidence>
<dbReference type="Proteomes" id="UP001295684">
    <property type="component" value="Unassembled WGS sequence"/>
</dbReference>
<comment type="caution">
    <text evidence="8">The sequence shown here is derived from an EMBL/GenBank/DDBJ whole genome shotgun (WGS) entry which is preliminary data.</text>
</comment>
<feature type="transmembrane region" description="Helical" evidence="6">
    <location>
        <begin position="174"/>
        <end position="192"/>
    </location>
</feature>
<dbReference type="SUPFAM" id="SSF57850">
    <property type="entry name" value="RING/U-box"/>
    <property type="match status" value="1"/>
</dbReference>
<evidence type="ECO:0000256" key="3">
    <source>
        <dbReference type="ARBA" id="ARBA00022833"/>
    </source>
</evidence>
<proteinExistence type="predicted"/>
<organism evidence="8 9">
    <name type="scientific">Euplotes crassus</name>
    <dbReference type="NCBI Taxonomy" id="5936"/>
    <lineage>
        <taxon>Eukaryota</taxon>
        <taxon>Sar</taxon>
        <taxon>Alveolata</taxon>
        <taxon>Ciliophora</taxon>
        <taxon>Intramacronucleata</taxon>
        <taxon>Spirotrichea</taxon>
        <taxon>Hypotrichia</taxon>
        <taxon>Euplotida</taxon>
        <taxon>Euplotidae</taxon>
        <taxon>Moneuplotes</taxon>
    </lineage>
</organism>
<dbReference type="Pfam" id="PF13639">
    <property type="entry name" value="zf-RING_2"/>
    <property type="match status" value="1"/>
</dbReference>
<dbReference type="InterPro" id="IPR001841">
    <property type="entry name" value="Znf_RING"/>
</dbReference>
<dbReference type="GO" id="GO:0008270">
    <property type="term" value="F:zinc ion binding"/>
    <property type="evidence" value="ECO:0007669"/>
    <property type="project" value="UniProtKB-KW"/>
</dbReference>
<keyword evidence="2 4" id="KW-0863">Zinc-finger</keyword>
<dbReference type="GO" id="GO:0005634">
    <property type="term" value="C:nucleus"/>
    <property type="evidence" value="ECO:0007669"/>
    <property type="project" value="TreeGrafter"/>
</dbReference>
<dbReference type="InterPro" id="IPR051834">
    <property type="entry name" value="RING_finger_E3_ligase"/>
</dbReference>
<feature type="transmembrane region" description="Helical" evidence="6">
    <location>
        <begin position="70"/>
        <end position="91"/>
    </location>
</feature>
<dbReference type="InterPro" id="IPR013083">
    <property type="entry name" value="Znf_RING/FYVE/PHD"/>
</dbReference>
<name>A0AAD2D0C2_EUPCR</name>
<dbReference type="PANTHER" id="PTHR45931">
    <property type="entry name" value="SI:CH211-59O9.10"/>
    <property type="match status" value="1"/>
</dbReference>
<dbReference type="GO" id="GO:0006511">
    <property type="term" value="P:ubiquitin-dependent protein catabolic process"/>
    <property type="evidence" value="ECO:0007669"/>
    <property type="project" value="TreeGrafter"/>
</dbReference>
<feature type="compositionally biased region" description="Acidic residues" evidence="5">
    <location>
        <begin position="30"/>
        <end position="51"/>
    </location>
</feature>
<evidence type="ECO:0000256" key="2">
    <source>
        <dbReference type="ARBA" id="ARBA00022771"/>
    </source>
</evidence>